<evidence type="ECO:0000256" key="9">
    <source>
        <dbReference type="RuleBase" id="RU362103"/>
    </source>
</evidence>
<keyword evidence="5 8" id="KW-0442">Lipid degradation</keyword>
<proteinExistence type="inferred from homology"/>
<dbReference type="EC" id="3.1.1.5" evidence="2 9"/>
<dbReference type="GO" id="GO:0046475">
    <property type="term" value="P:glycerophospholipid catabolic process"/>
    <property type="evidence" value="ECO:0007669"/>
    <property type="project" value="TreeGrafter"/>
</dbReference>
<keyword evidence="7" id="KW-0325">Glycoprotein</keyword>
<dbReference type="SMART" id="SM00022">
    <property type="entry name" value="PLAc"/>
    <property type="match status" value="1"/>
</dbReference>
<keyword evidence="6 8" id="KW-0443">Lipid metabolism</keyword>
<reference evidence="11" key="1">
    <citation type="journal article" date="2020" name="Stud. Mycol.">
        <title>101 Dothideomycetes genomes: a test case for predicting lifestyles and emergence of pathogens.</title>
        <authorList>
            <person name="Haridas S."/>
            <person name="Albert R."/>
            <person name="Binder M."/>
            <person name="Bloem J."/>
            <person name="Labutti K."/>
            <person name="Salamov A."/>
            <person name="Andreopoulos B."/>
            <person name="Baker S."/>
            <person name="Barry K."/>
            <person name="Bills G."/>
            <person name="Bluhm B."/>
            <person name="Cannon C."/>
            <person name="Castanera R."/>
            <person name="Culley D."/>
            <person name="Daum C."/>
            <person name="Ezra D."/>
            <person name="Gonzalez J."/>
            <person name="Henrissat B."/>
            <person name="Kuo A."/>
            <person name="Liang C."/>
            <person name="Lipzen A."/>
            <person name="Lutzoni F."/>
            <person name="Magnuson J."/>
            <person name="Mondo S."/>
            <person name="Nolan M."/>
            <person name="Ohm R."/>
            <person name="Pangilinan J."/>
            <person name="Park H.-J."/>
            <person name="Ramirez L."/>
            <person name="Alfaro M."/>
            <person name="Sun H."/>
            <person name="Tritt A."/>
            <person name="Yoshinaga Y."/>
            <person name="Zwiers L.-H."/>
            <person name="Turgeon B."/>
            <person name="Goodwin S."/>
            <person name="Spatafora J."/>
            <person name="Crous P."/>
            <person name="Grigoriev I."/>
        </authorList>
    </citation>
    <scope>NUCLEOTIDE SEQUENCE</scope>
    <source>
        <strain evidence="11">CBS 627.86</strain>
    </source>
</reference>
<dbReference type="Pfam" id="PF01735">
    <property type="entry name" value="PLA2_B"/>
    <property type="match status" value="1"/>
</dbReference>
<evidence type="ECO:0000313" key="11">
    <source>
        <dbReference type="EMBL" id="KAF2105859.1"/>
    </source>
</evidence>
<evidence type="ECO:0000313" key="12">
    <source>
        <dbReference type="Proteomes" id="UP000799770"/>
    </source>
</evidence>
<dbReference type="AlphaFoldDB" id="A0A6A5YEY7"/>
<dbReference type="PANTHER" id="PTHR10728">
    <property type="entry name" value="CYTOSOLIC PHOSPHOLIPASE A2"/>
    <property type="match status" value="1"/>
</dbReference>
<dbReference type="InterPro" id="IPR016035">
    <property type="entry name" value="Acyl_Trfase/lysoPLipase"/>
</dbReference>
<comment type="catalytic activity">
    <reaction evidence="9">
        <text>a 1-acyl-sn-glycero-3-phosphocholine + H2O = sn-glycerol 3-phosphocholine + a fatty acid + H(+)</text>
        <dbReference type="Rhea" id="RHEA:15177"/>
        <dbReference type="ChEBI" id="CHEBI:15377"/>
        <dbReference type="ChEBI" id="CHEBI:15378"/>
        <dbReference type="ChEBI" id="CHEBI:16870"/>
        <dbReference type="ChEBI" id="CHEBI:28868"/>
        <dbReference type="ChEBI" id="CHEBI:58168"/>
        <dbReference type="EC" id="3.1.1.5"/>
    </reaction>
</comment>
<dbReference type="Gene3D" id="3.40.1090.10">
    <property type="entry name" value="Cytosolic phospholipase A2 catalytic domain"/>
    <property type="match status" value="1"/>
</dbReference>
<dbReference type="GO" id="GO:0004623">
    <property type="term" value="F:phospholipase A2 activity"/>
    <property type="evidence" value="ECO:0007669"/>
    <property type="project" value="TreeGrafter"/>
</dbReference>
<name>A0A6A5YEY7_9PLEO</name>
<evidence type="ECO:0000259" key="10">
    <source>
        <dbReference type="PROSITE" id="PS51210"/>
    </source>
</evidence>
<dbReference type="GO" id="GO:0004622">
    <property type="term" value="F:phosphatidylcholine lysophospholipase activity"/>
    <property type="evidence" value="ECO:0007669"/>
    <property type="project" value="UniProtKB-EC"/>
</dbReference>
<evidence type="ECO:0000256" key="7">
    <source>
        <dbReference type="ARBA" id="ARBA00023180"/>
    </source>
</evidence>
<evidence type="ECO:0000256" key="4">
    <source>
        <dbReference type="ARBA" id="ARBA00022801"/>
    </source>
</evidence>
<keyword evidence="4 8" id="KW-0378">Hydrolase</keyword>
<dbReference type="OrthoDB" id="4084751at2759"/>
<dbReference type="GO" id="GO:0005783">
    <property type="term" value="C:endoplasmic reticulum"/>
    <property type="evidence" value="ECO:0007669"/>
    <property type="project" value="TreeGrafter"/>
</dbReference>
<dbReference type="InterPro" id="IPR002642">
    <property type="entry name" value="LysoPLipase_cat_dom"/>
</dbReference>
<accession>A0A6A5YEY7</accession>
<evidence type="ECO:0000256" key="2">
    <source>
        <dbReference type="ARBA" id="ARBA00013274"/>
    </source>
</evidence>
<feature type="domain" description="PLA2c" evidence="10">
    <location>
        <begin position="1"/>
        <end position="487"/>
    </location>
</feature>
<comment type="similarity">
    <text evidence="1 9">Belongs to the lysophospholipase family.</text>
</comment>
<dbReference type="Proteomes" id="UP000799770">
    <property type="component" value="Unassembled WGS sequence"/>
</dbReference>
<evidence type="ECO:0000256" key="3">
    <source>
        <dbReference type="ARBA" id="ARBA00022729"/>
    </source>
</evidence>
<evidence type="ECO:0000256" key="6">
    <source>
        <dbReference type="ARBA" id="ARBA00023098"/>
    </source>
</evidence>
<dbReference type="EMBL" id="ML977370">
    <property type="protein sequence ID" value="KAF2105859.1"/>
    <property type="molecule type" value="Genomic_DNA"/>
</dbReference>
<gene>
    <name evidence="11" type="ORF">BDV96DRAFT_638567</name>
</gene>
<evidence type="ECO:0000256" key="5">
    <source>
        <dbReference type="ARBA" id="ARBA00022963"/>
    </source>
</evidence>
<keyword evidence="3" id="KW-0732">Signal</keyword>
<keyword evidence="12" id="KW-1185">Reference proteome</keyword>
<dbReference type="GO" id="GO:0005829">
    <property type="term" value="C:cytosol"/>
    <property type="evidence" value="ECO:0007669"/>
    <property type="project" value="TreeGrafter"/>
</dbReference>
<dbReference type="PROSITE" id="PS51210">
    <property type="entry name" value="PLA2C"/>
    <property type="match status" value="1"/>
</dbReference>
<organism evidence="11 12">
    <name type="scientific">Lophiotrema nucula</name>
    <dbReference type="NCBI Taxonomy" id="690887"/>
    <lineage>
        <taxon>Eukaryota</taxon>
        <taxon>Fungi</taxon>
        <taxon>Dikarya</taxon>
        <taxon>Ascomycota</taxon>
        <taxon>Pezizomycotina</taxon>
        <taxon>Dothideomycetes</taxon>
        <taxon>Pleosporomycetidae</taxon>
        <taxon>Pleosporales</taxon>
        <taxon>Lophiotremataceae</taxon>
        <taxon>Lophiotrema</taxon>
    </lineage>
</organism>
<evidence type="ECO:0000256" key="8">
    <source>
        <dbReference type="PROSITE-ProRule" id="PRU00555"/>
    </source>
</evidence>
<dbReference type="PANTHER" id="PTHR10728:SF33">
    <property type="entry name" value="LYSOPHOSPHOLIPASE 1-RELATED"/>
    <property type="match status" value="1"/>
</dbReference>
<dbReference type="SUPFAM" id="SSF52151">
    <property type="entry name" value="FabD/lysophospholipase-like"/>
    <property type="match status" value="1"/>
</dbReference>
<protein>
    <recommendedName>
        <fullName evidence="2 9">Lysophospholipase</fullName>
        <ecNumber evidence="2 9">3.1.1.5</ecNumber>
    </recommendedName>
</protein>
<sequence>MFTSSYSPEWDLCPLWNPPSRYQRGSRNLEIFQLRSLPLVGLATSGGGYRSMPSGAGVVQAFDSRESSSTHLATSGLYQALTYHSGLSGGSWLLSSLAGNNFPTISELTQTYWNSILSNNPLSIDPFKFGENYTSVAKDVFRKYIFARGLDFPGLRPTLTDPWGRLISYGILPPTSDPGLVTLSSVAAMPSFTGYNAPFPIITALGVNTWLGEGVPGVAAFAPTQYIGTPMNNGNPASDLWCVTNIDNLGWIAGTSSNLFNVCAGNNSTLAPCEVADWLEEYVYNNTGYNISLTTSTYANYTNPFQNYASSTLVSEQSILQLVDGGQAGQNNPVWPFIQPERGVDVLFVNDNSADIGDMVTGGYPDGSELYTTYVQAKDAGLTKMPAVPLTVPNTQATFFGCYDADKLTIIYLPNNNFTYNSGTPTWKFTYTQDEVAGMIQNGNAIANQNGAGSWGFCLACGLMAKSGAIGVPGCQTCLDTFCWKEE</sequence>
<evidence type="ECO:0000256" key="1">
    <source>
        <dbReference type="ARBA" id="ARBA00008780"/>
    </source>
</evidence>